<evidence type="ECO:0000313" key="1">
    <source>
        <dbReference type="EMBL" id="MEE2036696.1"/>
    </source>
</evidence>
<gene>
    <name evidence="1" type="ORF">Q8791_05590</name>
</gene>
<dbReference type="RefSeq" id="WP_330090503.1">
    <property type="nucleotide sequence ID" value="NZ_JAUZMY010000004.1"/>
</dbReference>
<reference evidence="1 2" key="1">
    <citation type="submission" date="2023-08" db="EMBL/GenBank/DDBJ databases">
        <authorList>
            <person name="Girao M."/>
            <person name="Carvalho M.F."/>
        </authorList>
    </citation>
    <scope>NUCLEOTIDE SEQUENCE [LARGE SCALE GENOMIC DNA]</scope>
    <source>
        <strain evidence="1 2">CT-R113</strain>
    </source>
</reference>
<accession>A0ABU7K361</accession>
<organism evidence="1 2">
    <name type="scientific">Nocardiopsis codii</name>
    <dbReference type="NCBI Taxonomy" id="3065942"/>
    <lineage>
        <taxon>Bacteria</taxon>
        <taxon>Bacillati</taxon>
        <taxon>Actinomycetota</taxon>
        <taxon>Actinomycetes</taxon>
        <taxon>Streptosporangiales</taxon>
        <taxon>Nocardiopsidaceae</taxon>
        <taxon>Nocardiopsis</taxon>
    </lineage>
</organism>
<comment type="caution">
    <text evidence="1">The sequence shown here is derived from an EMBL/GenBank/DDBJ whole genome shotgun (WGS) entry which is preliminary data.</text>
</comment>
<sequence>MSERQHPVDVLTRWEDHGAVWHVVDRTPSRVTVALCRCDGGEEVDRLVSDDPDLLAFVDERARTPRSP</sequence>
<name>A0ABU7K361_9ACTN</name>
<proteinExistence type="predicted"/>
<evidence type="ECO:0000313" key="2">
    <source>
        <dbReference type="Proteomes" id="UP001356095"/>
    </source>
</evidence>
<dbReference type="Proteomes" id="UP001356095">
    <property type="component" value="Unassembled WGS sequence"/>
</dbReference>
<keyword evidence="2" id="KW-1185">Reference proteome</keyword>
<dbReference type="EMBL" id="JAUZMY010000004">
    <property type="protein sequence ID" value="MEE2036696.1"/>
    <property type="molecule type" value="Genomic_DNA"/>
</dbReference>
<protein>
    <submittedName>
        <fullName evidence="1">Uncharacterized protein</fullName>
    </submittedName>
</protein>